<dbReference type="InterPro" id="IPR050742">
    <property type="entry name" value="Helicase_Restrict-Modif_Enz"/>
</dbReference>
<dbReference type="Pfam" id="PF04851">
    <property type="entry name" value="ResIII"/>
    <property type="match status" value="1"/>
</dbReference>
<evidence type="ECO:0000313" key="3">
    <source>
        <dbReference type="Proteomes" id="UP000824241"/>
    </source>
</evidence>
<evidence type="ECO:0000259" key="1">
    <source>
        <dbReference type="PROSITE" id="PS51192"/>
    </source>
</evidence>
<reference evidence="2" key="1">
    <citation type="submission" date="2020-10" db="EMBL/GenBank/DDBJ databases">
        <authorList>
            <person name="Gilroy R."/>
        </authorList>
    </citation>
    <scope>NUCLEOTIDE SEQUENCE</scope>
    <source>
        <strain evidence="2">CHK189-12415</strain>
    </source>
</reference>
<dbReference type="SMART" id="SM00487">
    <property type="entry name" value="DEXDc"/>
    <property type="match status" value="1"/>
</dbReference>
<dbReference type="PANTHER" id="PTHR47396">
    <property type="entry name" value="TYPE I RESTRICTION ENZYME ECOKI R PROTEIN"/>
    <property type="match status" value="1"/>
</dbReference>
<evidence type="ECO:0000313" key="2">
    <source>
        <dbReference type="EMBL" id="HIR61516.1"/>
    </source>
</evidence>
<dbReference type="GO" id="GO:0005524">
    <property type="term" value="F:ATP binding"/>
    <property type="evidence" value="ECO:0007669"/>
    <property type="project" value="InterPro"/>
</dbReference>
<dbReference type="PANTHER" id="PTHR47396:SF1">
    <property type="entry name" value="ATP-DEPENDENT HELICASE IRC3-RELATED"/>
    <property type="match status" value="1"/>
</dbReference>
<keyword evidence="2" id="KW-0347">Helicase</keyword>
<dbReference type="GO" id="GO:0003677">
    <property type="term" value="F:DNA binding"/>
    <property type="evidence" value="ECO:0007669"/>
    <property type="project" value="InterPro"/>
</dbReference>
<dbReference type="EMBL" id="DVHA01000263">
    <property type="protein sequence ID" value="HIR61516.1"/>
    <property type="molecule type" value="Genomic_DNA"/>
</dbReference>
<gene>
    <name evidence="2" type="ORF">IAB37_08095</name>
</gene>
<dbReference type="AlphaFoldDB" id="A0A9D1DZ56"/>
<keyword evidence="2" id="KW-0547">Nucleotide-binding</keyword>
<dbReference type="InterPro" id="IPR014001">
    <property type="entry name" value="Helicase_ATP-bd"/>
</dbReference>
<reference evidence="2" key="2">
    <citation type="journal article" date="2021" name="PeerJ">
        <title>Extensive microbial diversity within the chicken gut microbiome revealed by metagenomics and culture.</title>
        <authorList>
            <person name="Gilroy R."/>
            <person name="Ravi A."/>
            <person name="Getino M."/>
            <person name="Pursley I."/>
            <person name="Horton D.L."/>
            <person name="Alikhan N.F."/>
            <person name="Baker D."/>
            <person name="Gharbi K."/>
            <person name="Hall N."/>
            <person name="Watson M."/>
            <person name="Adriaenssens E.M."/>
            <person name="Foster-Nyarko E."/>
            <person name="Jarju S."/>
            <person name="Secka A."/>
            <person name="Antonio M."/>
            <person name="Oren A."/>
            <person name="Chaudhuri R.R."/>
            <person name="La Ragione R."/>
            <person name="Hildebrand F."/>
            <person name="Pallen M.J."/>
        </authorList>
    </citation>
    <scope>NUCLEOTIDE SEQUENCE</scope>
    <source>
        <strain evidence="2">CHK189-12415</strain>
    </source>
</reference>
<keyword evidence="2" id="KW-0378">Hydrolase</keyword>
<dbReference type="GO" id="GO:0005829">
    <property type="term" value="C:cytosol"/>
    <property type="evidence" value="ECO:0007669"/>
    <property type="project" value="TreeGrafter"/>
</dbReference>
<comment type="caution">
    <text evidence="2">The sequence shown here is derived from an EMBL/GenBank/DDBJ whole genome shotgun (WGS) entry which is preliminary data.</text>
</comment>
<keyword evidence="2" id="KW-0067">ATP-binding</keyword>
<accession>A0A9D1DZ56</accession>
<dbReference type="SUPFAM" id="SSF52540">
    <property type="entry name" value="P-loop containing nucleoside triphosphate hydrolases"/>
    <property type="match status" value="1"/>
</dbReference>
<dbReference type="Gene3D" id="3.40.50.300">
    <property type="entry name" value="P-loop containing nucleotide triphosphate hydrolases"/>
    <property type="match status" value="1"/>
</dbReference>
<organism evidence="2 3">
    <name type="scientific">Candidatus Faecivivens stercoravium</name>
    <dbReference type="NCBI Taxonomy" id="2840803"/>
    <lineage>
        <taxon>Bacteria</taxon>
        <taxon>Bacillati</taxon>
        <taxon>Bacillota</taxon>
        <taxon>Clostridia</taxon>
        <taxon>Eubacteriales</taxon>
        <taxon>Oscillospiraceae</taxon>
        <taxon>Oscillospiraceae incertae sedis</taxon>
        <taxon>Candidatus Faecivivens</taxon>
    </lineage>
</organism>
<feature type="non-terminal residue" evidence="2">
    <location>
        <position position="175"/>
    </location>
</feature>
<dbReference type="GO" id="GO:0004386">
    <property type="term" value="F:helicase activity"/>
    <property type="evidence" value="ECO:0007669"/>
    <property type="project" value="UniProtKB-KW"/>
</dbReference>
<dbReference type="InterPro" id="IPR006935">
    <property type="entry name" value="Helicase/UvrB_N"/>
</dbReference>
<dbReference type="CDD" id="cd18032">
    <property type="entry name" value="DEXHc_RE_I_III_res"/>
    <property type="match status" value="1"/>
</dbReference>
<proteinExistence type="predicted"/>
<dbReference type="InterPro" id="IPR027417">
    <property type="entry name" value="P-loop_NTPase"/>
</dbReference>
<dbReference type="Proteomes" id="UP000824241">
    <property type="component" value="Unassembled WGS sequence"/>
</dbReference>
<feature type="domain" description="Helicase ATP-binding" evidence="1">
    <location>
        <begin position="26"/>
        <end position="170"/>
    </location>
</feature>
<name>A0A9D1DZ56_9FIRM</name>
<protein>
    <submittedName>
        <fullName evidence="2">DEAD/DEAH box helicase family protein</fullName>
    </submittedName>
</protein>
<sequence length="175" mass="19326">MSALRPYQQEAVGSIRGEWDRGTLKTLLVLPTGTGKTVVFSAVTALEVREGRRVLILAHRGELLQQAADKLRKFTGLGSAVEKAEETALGSLFRVTVGSVQSLQRPARLIRFPSDYYDTIIIDEAHHAISDGYLRVLDHFPDARVLGVTATPDRGDMRNLGSLFQSLAYEYTLPQ</sequence>
<dbReference type="PROSITE" id="PS51192">
    <property type="entry name" value="HELICASE_ATP_BIND_1"/>
    <property type="match status" value="1"/>
</dbReference>
<dbReference type="GO" id="GO:0016787">
    <property type="term" value="F:hydrolase activity"/>
    <property type="evidence" value="ECO:0007669"/>
    <property type="project" value="InterPro"/>
</dbReference>